<protein>
    <submittedName>
        <fullName evidence="2">Uncharacterized protein</fullName>
    </submittedName>
</protein>
<keyword evidence="3" id="KW-1185">Reference proteome</keyword>
<dbReference type="AlphaFoldDB" id="A0A4D6L0V1"/>
<name>A0A4D6L0V1_VIGUN</name>
<dbReference type="EMBL" id="CP039346">
    <property type="protein sequence ID" value="QCD82181.1"/>
    <property type="molecule type" value="Genomic_DNA"/>
</dbReference>
<reference evidence="2 3" key="1">
    <citation type="submission" date="2019-04" db="EMBL/GenBank/DDBJ databases">
        <title>An improved genome assembly and genetic linkage map for asparagus bean, Vigna unguiculata ssp. sesquipedialis.</title>
        <authorList>
            <person name="Xia Q."/>
            <person name="Zhang R."/>
            <person name="Dong Y."/>
        </authorList>
    </citation>
    <scope>NUCLEOTIDE SEQUENCE [LARGE SCALE GENOMIC DNA]</scope>
    <source>
        <tissue evidence="2">Leaf</tissue>
    </source>
</reference>
<gene>
    <name evidence="2" type="ORF">DEO72_LG2g2516</name>
</gene>
<feature type="region of interest" description="Disordered" evidence="1">
    <location>
        <begin position="19"/>
        <end position="57"/>
    </location>
</feature>
<evidence type="ECO:0000256" key="1">
    <source>
        <dbReference type="SAM" id="MobiDB-lite"/>
    </source>
</evidence>
<evidence type="ECO:0000313" key="3">
    <source>
        <dbReference type="Proteomes" id="UP000501690"/>
    </source>
</evidence>
<accession>A0A4D6L0V1</accession>
<feature type="compositionally biased region" description="Basic and acidic residues" evidence="1">
    <location>
        <begin position="45"/>
        <end position="55"/>
    </location>
</feature>
<organism evidence="2 3">
    <name type="scientific">Vigna unguiculata</name>
    <name type="common">Cowpea</name>
    <dbReference type="NCBI Taxonomy" id="3917"/>
    <lineage>
        <taxon>Eukaryota</taxon>
        <taxon>Viridiplantae</taxon>
        <taxon>Streptophyta</taxon>
        <taxon>Embryophyta</taxon>
        <taxon>Tracheophyta</taxon>
        <taxon>Spermatophyta</taxon>
        <taxon>Magnoliopsida</taxon>
        <taxon>eudicotyledons</taxon>
        <taxon>Gunneridae</taxon>
        <taxon>Pentapetalae</taxon>
        <taxon>rosids</taxon>
        <taxon>fabids</taxon>
        <taxon>Fabales</taxon>
        <taxon>Fabaceae</taxon>
        <taxon>Papilionoideae</taxon>
        <taxon>50 kb inversion clade</taxon>
        <taxon>NPAAA clade</taxon>
        <taxon>indigoferoid/millettioid clade</taxon>
        <taxon>Phaseoleae</taxon>
        <taxon>Vigna</taxon>
    </lineage>
</organism>
<evidence type="ECO:0000313" key="2">
    <source>
        <dbReference type="EMBL" id="QCD82181.1"/>
    </source>
</evidence>
<proteinExistence type="predicted"/>
<dbReference type="Proteomes" id="UP000501690">
    <property type="component" value="Linkage Group LG2"/>
</dbReference>
<sequence length="105" mass="11606">MYFLGSMYLPRFTLARVSETRPGSARATRPGGGPLPLSDALSRSGESDSPKRVLEEEPGVLCSHPRPGEGFYFWAKDDLAQASCSRPSEMLVECYYSRSRLSEKA</sequence>